<dbReference type="PANTHER" id="PTHR33991:SF1">
    <property type="entry name" value="DNA REPAIR PROTEIN RECO"/>
    <property type="match status" value="1"/>
</dbReference>
<dbReference type="HAMAP" id="MF_00201">
    <property type="entry name" value="RecO"/>
    <property type="match status" value="1"/>
</dbReference>
<keyword evidence="4 7" id="KW-0233">DNA recombination</keyword>
<dbReference type="SUPFAM" id="SSF57863">
    <property type="entry name" value="ArfGap/RecO-like zinc finger"/>
    <property type="match status" value="1"/>
</dbReference>
<evidence type="ECO:0000256" key="7">
    <source>
        <dbReference type="HAMAP-Rule" id="MF_00201"/>
    </source>
</evidence>
<dbReference type="Proteomes" id="UP000028922">
    <property type="component" value="Unassembled WGS sequence"/>
</dbReference>
<evidence type="ECO:0000259" key="8">
    <source>
        <dbReference type="Pfam" id="PF11967"/>
    </source>
</evidence>
<dbReference type="NCBIfam" id="TIGR00613">
    <property type="entry name" value="reco"/>
    <property type="match status" value="1"/>
</dbReference>
<dbReference type="STRING" id="1527444.ucyna2_00330"/>
<accession>A0A086CHP3</accession>
<dbReference type="InterPro" id="IPR003717">
    <property type="entry name" value="RecO"/>
</dbReference>
<sequence>MSQTYKIKGIVLKSMPLGEADRLIVILSPSKGLIRAVAPGSRKNKSPLSGRSELFMVNKFFMVKGHSLDKIIQAETLQFYPGLRKDLIKLIAAQYLSELILNLSIDIQPQEELYELFNEHLRRLEKMSLVESLYGYLAQAIFHFLVVTGIGPQVYQCCLTQEKLTPNFRNPSWCVGFSYEMGGLINLNSPAYIKKN</sequence>
<proteinExistence type="inferred from homology"/>
<gene>
    <name evidence="7" type="primary">recO</name>
    <name evidence="9" type="ORF">ucyna2_00330</name>
</gene>
<dbReference type="Gene3D" id="2.40.50.140">
    <property type="entry name" value="Nucleic acid-binding proteins"/>
    <property type="match status" value="1"/>
</dbReference>
<name>A0A086CHP3_9CHRO</name>
<keyword evidence="5 7" id="KW-0234">DNA repair</keyword>
<reference evidence="9 10" key="1">
    <citation type="submission" date="2014-08" db="EMBL/GenBank/DDBJ databases">
        <title>Comparative genomics reveals surprising divergence of two closely related strains of uncultivated UCYN-A cyanobacteria.</title>
        <authorList>
            <person name="Bombar D."/>
            <person name="Heller P."/>
            <person name="Sanchez-Baracaldo P."/>
            <person name="Carter B.J."/>
            <person name="Zert J.P."/>
        </authorList>
    </citation>
    <scope>NUCLEOTIDE SEQUENCE [LARGE SCALE GENOMIC DNA]</scope>
</reference>
<evidence type="ECO:0000256" key="5">
    <source>
        <dbReference type="ARBA" id="ARBA00023204"/>
    </source>
</evidence>
<dbReference type="Pfam" id="PF11967">
    <property type="entry name" value="RecO_N"/>
    <property type="match status" value="1"/>
</dbReference>
<dbReference type="InterPro" id="IPR042242">
    <property type="entry name" value="RecO_C"/>
</dbReference>
<evidence type="ECO:0000256" key="2">
    <source>
        <dbReference type="ARBA" id="ARBA00021310"/>
    </source>
</evidence>
<dbReference type="SUPFAM" id="SSF50249">
    <property type="entry name" value="Nucleic acid-binding proteins"/>
    <property type="match status" value="1"/>
</dbReference>
<dbReference type="GO" id="GO:0006302">
    <property type="term" value="P:double-strand break repair"/>
    <property type="evidence" value="ECO:0007669"/>
    <property type="project" value="TreeGrafter"/>
</dbReference>
<dbReference type="InterPro" id="IPR012340">
    <property type="entry name" value="NA-bd_OB-fold"/>
</dbReference>
<dbReference type="InterPro" id="IPR037278">
    <property type="entry name" value="ARFGAP/RecO"/>
</dbReference>
<dbReference type="eggNOG" id="COG1381">
    <property type="taxonomic scope" value="Bacteria"/>
</dbReference>
<evidence type="ECO:0000313" key="10">
    <source>
        <dbReference type="Proteomes" id="UP000028922"/>
    </source>
</evidence>
<dbReference type="PANTHER" id="PTHR33991">
    <property type="entry name" value="DNA REPAIR PROTEIN RECO"/>
    <property type="match status" value="1"/>
</dbReference>
<dbReference type="InterPro" id="IPR022572">
    <property type="entry name" value="DNA_rep/recomb_RecO_N"/>
</dbReference>
<evidence type="ECO:0000256" key="3">
    <source>
        <dbReference type="ARBA" id="ARBA00022763"/>
    </source>
</evidence>
<dbReference type="Gene3D" id="1.20.1440.120">
    <property type="entry name" value="Recombination protein O, C-terminal domain"/>
    <property type="match status" value="1"/>
</dbReference>
<evidence type="ECO:0000256" key="1">
    <source>
        <dbReference type="ARBA" id="ARBA00007452"/>
    </source>
</evidence>
<organism evidence="9 10">
    <name type="scientific">Candidatus Atelocyanobacterium thalassa isolate SIO64986</name>
    <dbReference type="NCBI Taxonomy" id="1527444"/>
    <lineage>
        <taxon>Bacteria</taxon>
        <taxon>Bacillati</taxon>
        <taxon>Cyanobacteriota</taxon>
        <taxon>Cyanophyceae</taxon>
        <taxon>Oscillatoriophycideae</taxon>
        <taxon>Chroococcales</taxon>
        <taxon>Aphanothecaceae</taxon>
        <taxon>Candidatus Atelocyanobacterium</taxon>
        <taxon>Candidatus Atelocyanobacterium thalassae</taxon>
    </lineage>
</organism>
<evidence type="ECO:0000313" key="9">
    <source>
        <dbReference type="EMBL" id="KFF41707.1"/>
    </source>
</evidence>
<evidence type="ECO:0000256" key="6">
    <source>
        <dbReference type="ARBA" id="ARBA00033409"/>
    </source>
</evidence>
<comment type="function">
    <text evidence="7">Involved in DNA repair and RecF pathway recombination.</text>
</comment>
<dbReference type="Pfam" id="PF02565">
    <property type="entry name" value="RecO_C"/>
    <property type="match status" value="1"/>
</dbReference>
<evidence type="ECO:0000256" key="4">
    <source>
        <dbReference type="ARBA" id="ARBA00023172"/>
    </source>
</evidence>
<protein>
    <recommendedName>
        <fullName evidence="2 7">DNA repair protein RecO</fullName>
    </recommendedName>
    <alternativeName>
        <fullName evidence="6 7">Recombination protein O</fullName>
    </alternativeName>
</protein>
<dbReference type="GO" id="GO:0043590">
    <property type="term" value="C:bacterial nucleoid"/>
    <property type="evidence" value="ECO:0007669"/>
    <property type="project" value="TreeGrafter"/>
</dbReference>
<dbReference type="AlphaFoldDB" id="A0A086CHP3"/>
<dbReference type="GO" id="GO:0006310">
    <property type="term" value="P:DNA recombination"/>
    <property type="evidence" value="ECO:0007669"/>
    <property type="project" value="UniProtKB-UniRule"/>
</dbReference>
<dbReference type="PATRIC" id="fig|1527444.3.peg.317"/>
<feature type="domain" description="DNA replication/recombination mediator RecO N-terminal" evidence="8">
    <location>
        <begin position="1"/>
        <end position="79"/>
    </location>
</feature>
<comment type="caution">
    <text evidence="9">The sequence shown here is derived from an EMBL/GenBank/DDBJ whole genome shotgun (WGS) entry which is preliminary data.</text>
</comment>
<comment type="similarity">
    <text evidence="1 7">Belongs to the RecO family.</text>
</comment>
<keyword evidence="3 7" id="KW-0227">DNA damage</keyword>
<dbReference type="EMBL" id="JPSP01000003">
    <property type="protein sequence ID" value="KFF41707.1"/>
    <property type="molecule type" value="Genomic_DNA"/>
</dbReference>